<dbReference type="GO" id="GO:0015074">
    <property type="term" value="P:DNA integration"/>
    <property type="evidence" value="ECO:0007669"/>
    <property type="project" value="InterPro"/>
</dbReference>
<name>X1RDQ8_9ZZZZ</name>
<gene>
    <name evidence="2" type="ORF">S06H3_58296</name>
</gene>
<dbReference type="Gene3D" id="1.10.443.10">
    <property type="entry name" value="Intergrase catalytic core"/>
    <property type="match status" value="1"/>
</dbReference>
<sequence length="176" mass="21383">TYLEEWLKVRKEYLRVAVKRTNFEHYTKTADNPYIFPFTYATALIMWNRLTREAGFTEKEERTNRYKMHIHTLRKYYRTRMSLEIPVDVVEALMGHEGYLTIAYRRYSQDQLAELYEKAVHTIAVFDIPTDTRDLREMLAEKDEEIFYLKKELKSSKTETEQRFKTVETEMEQLHM</sequence>
<dbReference type="SUPFAM" id="SSF56349">
    <property type="entry name" value="DNA breaking-rejoining enzymes"/>
    <property type="match status" value="1"/>
</dbReference>
<dbReference type="EMBL" id="BARV01037727">
    <property type="protein sequence ID" value="GAI53724.1"/>
    <property type="molecule type" value="Genomic_DNA"/>
</dbReference>
<feature type="non-terminal residue" evidence="2">
    <location>
        <position position="1"/>
    </location>
</feature>
<keyword evidence="1" id="KW-0233">DNA recombination</keyword>
<dbReference type="AlphaFoldDB" id="X1RDQ8"/>
<evidence type="ECO:0000256" key="1">
    <source>
        <dbReference type="ARBA" id="ARBA00023172"/>
    </source>
</evidence>
<dbReference type="InterPro" id="IPR013762">
    <property type="entry name" value="Integrase-like_cat_sf"/>
</dbReference>
<comment type="caution">
    <text evidence="2">The sequence shown here is derived from an EMBL/GenBank/DDBJ whole genome shotgun (WGS) entry which is preliminary data.</text>
</comment>
<protein>
    <submittedName>
        <fullName evidence="2">Uncharacterized protein</fullName>
    </submittedName>
</protein>
<organism evidence="2">
    <name type="scientific">marine sediment metagenome</name>
    <dbReference type="NCBI Taxonomy" id="412755"/>
    <lineage>
        <taxon>unclassified sequences</taxon>
        <taxon>metagenomes</taxon>
        <taxon>ecological metagenomes</taxon>
    </lineage>
</organism>
<dbReference type="GO" id="GO:0003677">
    <property type="term" value="F:DNA binding"/>
    <property type="evidence" value="ECO:0007669"/>
    <property type="project" value="InterPro"/>
</dbReference>
<dbReference type="GO" id="GO:0006310">
    <property type="term" value="P:DNA recombination"/>
    <property type="evidence" value="ECO:0007669"/>
    <property type="project" value="UniProtKB-KW"/>
</dbReference>
<evidence type="ECO:0000313" key="2">
    <source>
        <dbReference type="EMBL" id="GAI53724.1"/>
    </source>
</evidence>
<proteinExistence type="predicted"/>
<dbReference type="InterPro" id="IPR011010">
    <property type="entry name" value="DNA_brk_join_enz"/>
</dbReference>
<accession>X1RDQ8</accession>
<reference evidence="2" key="1">
    <citation type="journal article" date="2014" name="Front. Microbiol.">
        <title>High frequency of phylogenetically diverse reductive dehalogenase-homologous genes in deep subseafloor sedimentary metagenomes.</title>
        <authorList>
            <person name="Kawai M."/>
            <person name="Futagami T."/>
            <person name="Toyoda A."/>
            <person name="Takaki Y."/>
            <person name="Nishi S."/>
            <person name="Hori S."/>
            <person name="Arai W."/>
            <person name="Tsubouchi T."/>
            <person name="Morono Y."/>
            <person name="Uchiyama I."/>
            <person name="Ito T."/>
            <person name="Fujiyama A."/>
            <person name="Inagaki F."/>
            <person name="Takami H."/>
        </authorList>
    </citation>
    <scope>NUCLEOTIDE SEQUENCE</scope>
    <source>
        <strain evidence="2">Expedition CK06-06</strain>
    </source>
</reference>